<name>A0ABX5Y4T9_9MICC</name>
<dbReference type="SUPFAM" id="SSF53448">
    <property type="entry name" value="Nucleotide-diphospho-sugar transferases"/>
    <property type="match status" value="1"/>
</dbReference>
<reference evidence="4 5" key="1">
    <citation type="submission" date="2019-07" db="EMBL/GenBank/DDBJ databases">
        <title>Complete Genome Sequence of drought tolerant Plant Growth-Promoting Rhizobacterium Glutamicibacter halophytocola DR408.</title>
        <authorList>
            <person name="Nishu S.D."/>
            <person name="Lee T.K."/>
        </authorList>
    </citation>
    <scope>NUCLEOTIDE SEQUENCE [LARGE SCALE GENOMIC DNA]</scope>
    <source>
        <strain evidence="4 5">DR408</strain>
    </source>
</reference>
<protein>
    <submittedName>
        <fullName evidence="4">Glycosyltransferase</fullName>
    </submittedName>
</protein>
<feature type="domain" description="Glycosyltransferase 2-like" evidence="2">
    <location>
        <begin position="65"/>
        <end position="186"/>
    </location>
</feature>
<dbReference type="InterPro" id="IPR029044">
    <property type="entry name" value="Nucleotide-diphossugar_trans"/>
</dbReference>
<dbReference type="Gene3D" id="3.90.550.10">
    <property type="entry name" value="Spore Coat Polysaccharide Biosynthesis Protein SpsA, Chain A"/>
    <property type="match status" value="1"/>
</dbReference>
<keyword evidence="5" id="KW-1185">Reference proteome</keyword>
<dbReference type="PANTHER" id="PTHR22916">
    <property type="entry name" value="GLYCOSYLTRANSFERASE"/>
    <property type="match status" value="1"/>
</dbReference>
<evidence type="ECO:0000256" key="1">
    <source>
        <dbReference type="SAM" id="MobiDB-lite"/>
    </source>
</evidence>
<evidence type="ECO:0000313" key="4">
    <source>
        <dbReference type="EMBL" id="QDY65117.1"/>
    </source>
</evidence>
<gene>
    <name evidence="4" type="ORF">FQA45_01670</name>
</gene>
<feature type="domain" description="TarS/TarP linker" evidence="3">
    <location>
        <begin position="278"/>
        <end position="378"/>
    </location>
</feature>
<proteinExistence type="predicted"/>
<feature type="region of interest" description="Disordered" evidence="1">
    <location>
        <begin position="1"/>
        <end position="29"/>
    </location>
</feature>
<organism evidence="4 5">
    <name type="scientific">Glutamicibacter halophytocola</name>
    <dbReference type="NCBI Taxonomy" id="1933880"/>
    <lineage>
        <taxon>Bacteria</taxon>
        <taxon>Bacillati</taxon>
        <taxon>Actinomycetota</taxon>
        <taxon>Actinomycetes</taxon>
        <taxon>Micrococcales</taxon>
        <taxon>Micrococcaceae</taxon>
        <taxon>Glutamicibacter</taxon>
    </lineage>
</organism>
<sequence>MALFRRRSKASSGNVSHAVSPPDQGEPAAPVIPAARAKATAPQISGDPETVAEAAEPQPAGVFVSVIIPVYNSMPYLTELLNTLELQDLDKSLYEVIAVNDGSTDFGGEILDVYAKRNDNFTVVHQENSGWPGKPRNVGTALAKGEYVFYADSDDTLGTEALRRMRDFALEHDVDVLAPKLVPVGGRVIRTSLFSSTQIDVPLEQIFATLMPQKLIRRQMILDHDLRFAEEKVRLEDGMVLAGCYLHAKRVSVLGDYDYYYIRERGDGNNISAQPFEPMGYVESMTHISNTIRANTLDDPELGRGLIAGLFKRKGLKFFAGERFLKYREARAKLWTAAFGPYVQEFLAERTGEVLSEHDAAKAAAIIAGDYEELKRLAAKDDDVAGRPELIKVTSKSDHFELRFSSPAIGPAPRGVYVDERETDRRLQFPIVEQDSGQCIAKISYATLGASLKGKADIHVKYDHAETRRIRMPANVKEATYAGAIVFRTVTGALSIDLRKAKLA</sequence>
<dbReference type="InterPro" id="IPR054028">
    <property type="entry name" value="TarS/TarP_linker"/>
</dbReference>
<dbReference type="Proteomes" id="UP000320717">
    <property type="component" value="Chromosome"/>
</dbReference>
<dbReference type="InterPro" id="IPR001173">
    <property type="entry name" value="Glyco_trans_2-like"/>
</dbReference>
<dbReference type="PANTHER" id="PTHR22916:SF3">
    <property type="entry name" value="UDP-GLCNAC:BETAGAL BETA-1,3-N-ACETYLGLUCOSAMINYLTRANSFERASE-LIKE PROTEIN 1"/>
    <property type="match status" value="1"/>
</dbReference>
<dbReference type="CDD" id="cd00761">
    <property type="entry name" value="Glyco_tranf_GTA_type"/>
    <property type="match status" value="1"/>
</dbReference>
<evidence type="ECO:0000259" key="3">
    <source>
        <dbReference type="Pfam" id="PF22181"/>
    </source>
</evidence>
<evidence type="ECO:0000313" key="5">
    <source>
        <dbReference type="Proteomes" id="UP000320717"/>
    </source>
</evidence>
<evidence type="ECO:0000259" key="2">
    <source>
        <dbReference type="Pfam" id="PF00535"/>
    </source>
</evidence>
<dbReference type="Pfam" id="PF00535">
    <property type="entry name" value="Glycos_transf_2"/>
    <property type="match status" value="1"/>
</dbReference>
<dbReference type="EMBL" id="CP042260">
    <property type="protein sequence ID" value="QDY65117.1"/>
    <property type="molecule type" value="Genomic_DNA"/>
</dbReference>
<dbReference type="Pfam" id="PF22181">
    <property type="entry name" value="TarS_linker"/>
    <property type="match status" value="1"/>
</dbReference>
<accession>A0ABX5Y4T9</accession>